<feature type="region of interest" description="Disordered" evidence="3">
    <location>
        <begin position="761"/>
        <end position="815"/>
    </location>
</feature>
<gene>
    <name evidence="5" type="ORF">B0J13DRAFT_609452</name>
</gene>
<evidence type="ECO:0000256" key="1">
    <source>
        <dbReference type="ARBA" id="ARBA00022737"/>
    </source>
</evidence>
<accession>A0A9P9EGT8</accession>
<dbReference type="AlphaFoldDB" id="A0A9P9EGT8"/>
<reference evidence="5" key="1">
    <citation type="journal article" date="2021" name="Nat. Commun.">
        <title>Genetic determinants of endophytism in the Arabidopsis root mycobiome.</title>
        <authorList>
            <person name="Mesny F."/>
            <person name="Miyauchi S."/>
            <person name="Thiergart T."/>
            <person name="Pickel B."/>
            <person name="Atanasova L."/>
            <person name="Karlsson M."/>
            <person name="Huettel B."/>
            <person name="Barry K.W."/>
            <person name="Haridas S."/>
            <person name="Chen C."/>
            <person name="Bauer D."/>
            <person name="Andreopoulos W."/>
            <person name="Pangilinan J."/>
            <person name="LaButti K."/>
            <person name="Riley R."/>
            <person name="Lipzen A."/>
            <person name="Clum A."/>
            <person name="Drula E."/>
            <person name="Henrissat B."/>
            <person name="Kohler A."/>
            <person name="Grigoriev I.V."/>
            <person name="Martin F.M."/>
            <person name="Hacquard S."/>
        </authorList>
    </citation>
    <scope>NUCLEOTIDE SEQUENCE</scope>
    <source>
        <strain evidence="5">MPI-CAGE-AT-0021</strain>
    </source>
</reference>
<dbReference type="OrthoDB" id="539213at2759"/>
<evidence type="ECO:0000256" key="3">
    <source>
        <dbReference type="SAM" id="MobiDB-lite"/>
    </source>
</evidence>
<dbReference type="InterPro" id="IPR036770">
    <property type="entry name" value="Ankyrin_rpt-contain_sf"/>
</dbReference>
<dbReference type="SUPFAM" id="SSF48403">
    <property type="entry name" value="Ankyrin repeat"/>
    <property type="match status" value="1"/>
</dbReference>
<name>A0A9P9EGT8_9HYPO</name>
<dbReference type="Pfam" id="PF17111">
    <property type="entry name" value="PigL_N"/>
    <property type="match status" value="1"/>
</dbReference>
<dbReference type="SMART" id="SM00248">
    <property type="entry name" value="ANK"/>
    <property type="match status" value="3"/>
</dbReference>
<protein>
    <recommendedName>
        <fullName evidence="4">Azaphilone pigments biosynthesis cluster protein L N-terminal domain-containing protein</fullName>
    </recommendedName>
</protein>
<dbReference type="Proteomes" id="UP000717696">
    <property type="component" value="Unassembled WGS sequence"/>
</dbReference>
<dbReference type="EMBL" id="JAGMUU010000015">
    <property type="protein sequence ID" value="KAH7137398.1"/>
    <property type="molecule type" value="Genomic_DNA"/>
</dbReference>
<evidence type="ECO:0000313" key="5">
    <source>
        <dbReference type="EMBL" id="KAH7137398.1"/>
    </source>
</evidence>
<proteinExistence type="predicted"/>
<feature type="compositionally biased region" description="Basic and acidic residues" evidence="3">
    <location>
        <begin position="239"/>
        <end position="256"/>
    </location>
</feature>
<evidence type="ECO:0000259" key="4">
    <source>
        <dbReference type="Pfam" id="PF17111"/>
    </source>
</evidence>
<dbReference type="Gene3D" id="1.25.40.20">
    <property type="entry name" value="Ankyrin repeat-containing domain"/>
    <property type="match status" value="2"/>
</dbReference>
<dbReference type="InterPro" id="IPR050745">
    <property type="entry name" value="Multifunctional_regulatory"/>
</dbReference>
<keyword evidence="2" id="KW-0040">ANK repeat</keyword>
<organism evidence="5 6">
    <name type="scientific">Dactylonectria estremocensis</name>
    <dbReference type="NCBI Taxonomy" id="1079267"/>
    <lineage>
        <taxon>Eukaryota</taxon>
        <taxon>Fungi</taxon>
        <taxon>Dikarya</taxon>
        <taxon>Ascomycota</taxon>
        <taxon>Pezizomycotina</taxon>
        <taxon>Sordariomycetes</taxon>
        <taxon>Hypocreomycetidae</taxon>
        <taxon>Hypocreales</taxon>
        <taxon>Nectriaceae</taxon>
        <taxon>Dactylonectria</taxon>
    </lineage>
</organism>
<dbReference type="Pfam" id="PF00023">
    <property type="entry name" value="Ank"/>
    <property type="match status" value="1"/>
</dbReference>
<dbReference type="PANTHER" id="PTHR24189:SF50">
    <property type="entry name" value="ANKYRIN REPEAT AND SOCS BOX PROTEIN 2"/>
    <property type="match status" value="1"/>
</dbReference>
<feature type="compositionally biased region" description="Acidic residues" evidence="3">
    <location>
        <begin position="772"/>
        <end position="797"/>
    </location>
</feature>
<sequence>MEAIGAGANVLAFVILGLKSAKFVHETLSAMHDGPQIVQQVAQDILQLHWILERLSNSRAAASDTPLVSHAQRCVQDLRVLAETVQKLQPTLSEKATGRLWKRFRTVLSEKDLARISSQVTQNATFLNFRINLLSSDATFDIQDANDRLMQTTQALNASIEKRLDSLTQRFDKVGNAIFRFTGNEESIEQRVQRLEQEQPATPSISVTEITAMQSILQEIRNHIITSPVHPADSETDENVSRGQHETEDEGSHVDRQMLESLDRLCGLVDEKQRAINTYTDDDELAESIMEDLQQLVRSVKQREAPVEHIETGVFGGGELSAVPFQSGLRRFGRAFGNGTLSINEGGSTRPHSTPKTRIQQTRTFDRTDIGVGKLSLLIQKRKRCTSDSAEDDETSQKRSRIDYKMSLTFLPSGSGDRHMLVASTFQHQTLGEGISSLSTLVVNRVLPAGSLVFELARNGNLQQLQQMFQDGEASPRDHDEYGASLLHYSTRQPDVCKFLIACGLEVDCVANVAGTASNDQDYDYFLCPLQMESLDNEVSHERLIPVNRCRRLLLEAGADPTLNLESEGQARTFFDNIFAHGTPESLQIAGNSELVGHYGTIASLKVHQGRSPLQYYCEGWGVGIHLDSFQTFLALGSNIHERDNHGLTCLHISLASLSGPDNGWQKFHAVKYLIQSGADPHAVDNHGRSVSDVAYWSRGTRGQLGVFVGDLWDAVLQSCGFDISQFRSNTHRRKARYTKVYCRVDFEALWEQREAQCPYWDDMPWPPLEPGEMDNDDDETDNEDEQQDEADSEAEESSVGSSQPEGNDDSDNATLCHRCREKYRIEHIANEESD</sequence>
<keyword evidence="6" id="KW-1185">Reference proteome</keyword>
<dbReference type="InterPro" id="IPR002110">
    <property type="entry name" value="Ankyrin_rpt"/>
</dbReference>
<dbReference type="PANTHER" id="PTHR24189">
    <property type="entry name" value="MYOTROPHIN"/>
    <property type="match status" value="1"/>
</dbReference>
<evidence type="ECO:0000256" key="2">
    <source>
        <dbReference type="ARBA" id="ARBA00023043"/>
    </source>
</evidence>
<evidence type="ECO:0000313" key="6">
    <source>
        <dbReference type="Proteomes" id="UP000717696"/>
    </source>
</evidence>
<comment type="caution">
    <text evidence="5">The sequence shown here is derived from an EMBL/GenBank/DDBJ whole genome shotgun (WGS) entry which is preliminary data.</text>
</comment>
<feature type="region of interest" description="Disordered" evidence="3">
    <location>
        <begin position="228"/>
        <end position="256"/>
    </location>
</feature>
<dbReference type="InterPro" id="IPR031348">
    <property type="entry name" value="PigL_N"/>
</dbReference>
<feature type="domain" description="Azaphilone pigments biosynthesis cluster protein L N-terminal" evidence="4">
    <location>
        <begin position="1"/>
        <end position="202"/>
    </location>
</feature>
<keyword evidence="1" id="KW-0677">Repeat</keyword>